<dbReference type="InterPro" id="IPR003838">
    <property type="entry name" value="ABC3_permease_C"/>
</dbReference>
<feature type="transmembrane region" description="Helical" evidence="7">
    <location>
        <begin position="823"/>
        <end position="842"/>
    </location>
</feature>
<feature type="domain" description="ABC3 transporter permease C-terminal" evidence="8">
    <location>
        <begin position="352"/>
        <end position="467"/>
    </location>
</feature>
<evidence type="ECO:0000256" key="5">
    <source>
        <dbReference type="ARBA" id="ARBA00023136"/>
    </source>
</evidence>
<feature type="transmembrane region" description="Helical" evidence="7">
    <location>
        <begin position="854"/>
        <end position="874"/>
    </location>
</feature>
<evidence type="ECO:0000256" key="6">
    <source>
        <dbReference type="ARBA" id="ARBA00038076"/>
    </source>
</evidence>
<dbReference type="InterPro" id="IPR050250">
    <property type="entry name" value="Macrolide_Exporter_MacB"/>
</dbReference>
<keyword evidence="5 7" id="KW-0472">Membrane</keyword>
<dbReference type="EMBL" id="FNVA01000011">
    <property type="protein sequence ID" value="SEG72374.1"/>
    <property type="molecule type" value="Genomic_DNA"/>
</dbReference>
<comment type="subcellular location">
    <subcellularLocation>
        <location evidence="1">Cell membrane</location>
        <topology evidence="1">Multi-pass membrane protein</topology>
    </subcellularLocation>
</comment>
<dbReference type="GO" id="GO:0005886">
    <property type="term" value="C:plasma membrane"/>
    <property type="evidence" value="ECO:0007669"/>
    <property type="project" value="UniProtKB-SubCell"/>
</dbReference>
<dbReference type="InterPro" id="IPR017800">
    <property type="entry name" value="ADOP"/>
</dbReference>
<evidence type="ECO:0000256" key="2">
    <source>
        <dbReference type="ARBA" id="ARBA00022475"/>
    </source>
</evidence>
<keyword evidence="4 7" id="KW-1133">Transmembrane helix</keyword>
<name>A0A1H6CHC8_9BACT</name>
<evidence type="ECO:0000259" key="8">
    <source>
        <dbReference type="Pfam" id="PF02687"/>
    </source>
</evidence>
<evidence type="ECO:0000256" key="3">
    <source>
        <dbReference type="ARBA" id="ARBA00022692"/>
    </source>
</evidence>
<dbReference type="Proteomes" id="UP000236728">
    <property type="component" value="Unassembled WGS sequence"/>
</dbReference>
<evidence type="ECO:0000256" key="4">
    <source>
        <dbReference type="ARBA" id="ARBA00022989"/>
    </source>
</evidence>
<keyword evidence="3 7" id="KW-0812">Transmembrane</keyword>
<proteinExistence type="inferred from homology"/>
<accession>A0A1H6CHC8</accession>
<dbReference type="InterPro" id="IPR025857">
    <property type="entry name" value="MacB_PCD"/>
</dbReference>
<evidence type="ECO:0000256" key="1">
    <source>
        <dbReference type="ARBA" id="ARBA00004651"/>
    </source>
</evidence>
<dbReference type="Pfam" id="PF12704">
    <property type="entry name" value="MacB_PCD"/>
    <property type="match status" value="2"/>
</dbReference>
<evidence type="ECO:0000313" key="10">
    <source>
        <dbReference type="EMBL" id="SEG72374.1"/>
    </source>
</evidence>
<feature type="transmembrane region" description="Helical" evidence="7">
    <location>
        <begin position="87"/>
        <end position="109"/>
    </location>
</feature>
<feature type="transmembrane region" description="Helical" evidence="7">
    <location>
        <begin position="490"/>
        <end position="514"/>
    </location>
</feature>
<comment type="similarity">
    <text evidence="6">Belongs to the ABC-4 integral membrane protein family.</text>
</comment>
<dbReference type="NCBIfam" id="TIGR03434">
    <property type="entry name" value="ADOP"/>
    <property type="match status" value="1"/>
</dbReference>
<dbReference type="Pfam" id="PF02687">
    <property type="entry name" value="FtsX"/>
    <property type="match status" value="1"/>
</dbReference>
<evidence type="ECO:0000259" key="9">
    <source>
        <dbReference type="Pfam" id="PF12704"/>
    </source>
</evidence>
<feature type="transmembrane region" description="Helical" evidence="7">
    <location>
        <begin position="766"/>
        <end position="792"/>
    </location>
</feature>
<feature type="transmembrane region" description="Helical" evidence="7">
    <location>
        <begin position="444"/>
        <end position="469"/>
    </location>
</feature>
<feature type="transmembrane region" description="Helical" evidence="7">
    <location>
        <begin position="397"/>
        <end position="424"/>
    </location>
</feature>
<gene>
    <name evidence="10" type="ORF">SAMN05421819_4570</name>
</gene>
<evidence type="ECO:0000313" key="11">
    <source>
        <dbReference type="Proteomes" id="UP000236728"/>
    </source>
</evidence>
<sequence>MPGLMFSRRRRYEEIAESIREHLDEKIADLIEHGMTLEDAQRTAHLEFGDITVIEQRSREVWQWPVLDSLRIETEDALHRMLHAPRFTVIALLILGVAIGANTMIFSLLNGVLFKPLAYPHSERLLAVNHQSQQAGFKNMGISPSLYFIYREQNTTLTDIGAYDHDELDVTGSTIPERVRVLDVTDGTLPLLGVSPFQGRLFTQKDDSPNSAQTVLLTYPYWQKRFGGTSSVIGRSITVGGVSREIIAVLPQDFHFLDQQDPSLILPMRWDRSTTTLGNFNANAIAMLKPGVSLQQATTNLAGLLPVALKTFSTPAGISDDFYRSLHLAPNLLPLKTQVLGNVQSSLWLLLVAAVLVLFVACANVANLLIAQIEVRCDEFALRYVIGGTRKDFSATILVESALIGIAGSIIGLLLAYGALHIIVRFEGADIPRIRDIAITPLVWFFNATVALVTCLLIACAPILQSTGLHLEGLLQEHRDVERQSRKGWIAARVLVTLQVALSVVLLVCSGLMFRSVRAMLRVSPGFTQPENIQTFGFYIPESQIPDTSPDLVIHKDQKLLETLAAIPGVSAVGLGRSVPMDKNSYQNPVYVQKHLEEKGEVPPSRPFNFVAPGFFSALGTRLIAGHDFTWGDIYSRKPVVIVSKAFASQYWPRAENALGQKIRVTSTDTWREIIGVSDDVRYDGVKDPAPAIVYWPLVMDNFAGQEHKLQRATVFAVRSRTARTQAFLEDIQQQVGNVMPNIPLANVETLGELYTKSMARTTFTLVMLCVFAGMALALGTLGIFSVIAYSIAQRPRRLPPSAGSVARRPSVLEMSIRQGMSLTLPGIAIGLAIAFVAMRFMPVSLFGVSAHDPVTYVTTAWAVAVAALLGCYLPARRVASSESLERASNQV</sequence>
<dbReference type="NCBIfam" id="NF038403">
    <property type="entry name" value="perm_prefix_1"/>
    <property type="match status" value="1"/>
</dbReference>
<organism evidence="10 11">
    <name type="scientific">Bryocella elongata</name>
    <dbReference type="NCBI Taxonomy" id="863522"/>
    <lineage>
        <taxon>Bacteria</taxon>
        <taxon>Pseudomonadati</taxon>
        <taxon>Acidobacteriota</taxon>
        <taxon>Terriglobia</taxon>
        <taxon>Terriglobales</taxon>
        <taxon>Acidobacteriaceae</taxon>
        <taxon>Bryocella</taxon>
    </lineage>
</organism>
<dbReference type="InterPro" id="IPR047928">
    <property type="entry name" value="Perm_prefix_1"/>
</dbReference>
<keyword evidence="11" id="KW-1185">Reference proteome</keyword>
<dbReference type="PANTHER" id="PTHR30572:SF4">
    <property type="entry name" value="ABC TRANSPORTER PERMEASE YTRF"/>
    <property type="match status" value="1"/>
</dbReference>
<keyword evidence="2" id="KW-1003">Cell membrane</keyword>
<evidence type="ECO:0000256" key="7">
    <source>
        <dbReference type="SAM" id="Phobius"/>
    </source>
</evidence>
<dbReference type="PANTHER" id="PTHR30572">
    <property type="entry name" value="MEMBRANE COMPONENT OF TRANSPORTER-RELATED"/>
    <property type="match status" value="1"/>
</dbReference>
<dbReference type="RefSeq" id="WP_103935391.1">
    <property type="nucleotide sequence ID" value="NZ_FNVA01000011.1"/>
</dbReference>
<protein>
    <submittedName>
        <fullName evidence="10">Duplicated orphan permease</fullName>
    </submittedName>
</protein>
<dbReference type="GO" id="GO:0022857">
    <property type="term" value="F:transmembrane transporter activity"/>
    <property type="evidence" value="ECO:0007669"/>
    <property type="project" value="TreeGrafter"/>
</dbReference>
<feature type="domain" description="MacB-like periplasmic core" evidence="9">
    <location>
        <begin position="500"/>
        <end position="732"/>
    </location>
</feature>
<dbReference type="OrthoDB" id="6277143at2"/>
<reference evidence="10 11" key="1">
    <citation type="submission" date="2016-10" db="EMBL/GenBank/DDBJ databases">
        <authorList>
            <person name="de Groot N.N."/>
        </authorList>
    </citation>
    <scope>NUCLEOTIDE SEQUENCE [LARGE SCALE GENOMIC DNA]</scope>
    <source>
        <strain evidence="10 11">DSM 22489</strain>
    </source>
</reference>
<dbReference type="AlphaFoldDB" id="A0A1H6CHC8"/>
<feature type="transmembrane region" description="Helical" evidence="7">
    <location>
        <begin position="347"/>
        <end position="370"/>
    </location>
</feature>
<feature type="domain" description="MacB-like periplasmic core" evidence="9">
    <location>
        <begin position="88"/>
        <end position="301"/>
    </location>
</feature>